<proteinExistence type="inferred from homology"/>
<dbReference type="PROSITE" id="PS50404">
    <property type="entry name" value="GST_NTER"/>
    <property type="match status" value="1"/>
</dbReference>
<feature type="domain" description="GST C-terminal" evidence="3">
    <location>
        <begin position="129"/>
        <end position="251"/>
    </location>
</feature>
<dbReference type="AlphaFoldDB" id="A0A4D7AP80"/>
<evidence type="ECO:0000313" key="4">
    <source>
        <dbReference type="EMBL" id="QCI62789.1"/>
    </source>
</evidence>
<dbReference type="Gene3D" id="3.40.30.10">
    <property type="entry name" value="Glutaredoxin"/>
    <property type="match status" value="1"/>
</dbReference>
<protein>
    <submittedName>
        <fullName evidence="4">Glutathione S-transferase family protein</fullName>
    </submittedName>
</protein>
<dbReference type="Pfam" id="PF00043">
    <property type="entry name" value="GST_C"/>
    <property type="match status" value="1"/>
</dbReference>
<organism evidence="4 5">
    <name type="scientific">Phreatobacter stygius</name>
    <dbReference type="NCBI Taxonomy" id="1940610"/>
    <lineage>
        <taxon>Bacteria</taxon>
        <taxon>Pseudomonadati</taxon>
        <taxon>Pseudomonadota</taxon>
        <taxon>Alphaproteobacteria</taxon>
        <taxon>Hyphomicrobiales</taxon>
        <taxon>Phreatobacteraceae</taxon>
        <taxon>Phreatobacter</taxon>
    </lineage>
</organism>
<dbReference type="SUPFAM" id="SSF52833">
    <property type="entry name" value="Thioredoxin-like"/>
    <property type="match status" value="1"/>
</dbReference>
<dbReference type="PANTHER" id="PTHR44051:SF2">
    <property type="entry name" value="HYPOTHETICAL GLUTATHIONE S-TRANSFERASE LIKE PROTEIN"/>
    <property type="match status" value="1"/>
</dbReference>
<reference evidence="4 5" key="1">
    <citation type="submission" date="2019-04" db="EMBL/GenBank/DDBJ databases">
        <title>Phreatobacter aquaticus sp. nov.</title>
        <authorList>
            <person name="Choi A."/>
        </authorList>
    </citation>
    <scope>NUCLEOTIDE SEQUENCE [LARGE SCALE GENOMIC DNA]</scope>
    <source>
        <strain evidence="4 5">KCTC 52518</strain>
    </source>
</reference>
<dbReference type="PANTHER" id="PTHR44051">
    <property type="entry name" value="GLUTATHIONE S-TRANSFERASE-RELATED"/>
    <property type="match status" value="1"/>
</dbReference>
<dbReference type="InterPro" id="IPR004045">
    <property type="entry name" value="Glutathione_S-Trfase_N"/>
</dbReference>
<dbReference type="Proteomes" id="UP000298781">
    <property type="component" value="Chromosome"/>
</dbReference>
<name>A0A4D7AP80_9HYPH</name>
<dbReference type="SUPFAM" id="SSF47616">
    <property type="entry name" value="GST C-terminal domain-like"/>
    <property type="match status" value="1"/>
</dbReference>
<dbReference type="OrthoDB" id="9810080at2"/>
<dbReference type="Pfam" id="PF02798">
    <property type="entry name" value="GST_N"/>
    <property type="match status" value="1"/>
</dbReference>
<dbReference type="GO" id="GO:0016740">
    <property type="term" value="F:transferase activity"/>
    <property type="evidence" value="ECO:0007669"/>
    <property type="project" value="UniProtKB-KW"/>
</dbReference>
<gene>
    <name evidence="4" type="ORF">E8M01_00155</name>
</gene>
<evidence type="ECO:0000313" key="5">
    <source>
        <dbReference type="Proteomes" id="UP000298781"/>
    </source>
</evidence>
<keyword evidence="5" id="KW-1185">Reference proteome</keyword>
<dbReference type="InterPro" id="IPR004046">
    <property type="entry name" value="GST_C"/>
</dbReference>
<dbReference type="InterPro" id="IPR010987">
    <property type="entry name" value="Glutathione-S-Trfase_C-like"/>
</dbReference>
<dbReference type="InterPro" id="IPR040079">
    <property type="entry name" value="Glutathione_S-Trfase"/>
</dbReference>
<dbReference type="SFLD" id="SFLDG00358">
    <property type="entry name" value="Main_(cytGST)"/>
    <property type="match status" value="1"/>
</dbReference>
<evidence type="ECO:0000259" key="2">
    <source>
        <dbReference type="PROSITE" id="PS50404"/>
    </source>
</evidence>
<dbReference type="InterPro" id="IPR036282">
    <property type="entry name" value="Glutathione-S-Trfase_C_sf"/>
</dbReference>
<dbReference type="EMBL" id="CP039690">
    <property type="protein sequence ID" value="QCI62789.1"/>
    <property type="molecule type" value="Genomic_DNA"/>
</dbReference>
<evidence type="ECO:0000256" key="1">
    <source>
        <dbReference type="RuleBase" id="RU003494"/>
    </source>
</evidence>
<accession>A0A4D7AP80</accession>
<sequence length="251" mass="27806">MVPLVGFSSHRHYQLTSLASRALARKEKLVSHAARIGRIFMSKRFTLHGFWLSGPTYKVALMLSLCGEPFAFRQINLRAGEHKTPDFLAKNRFGQVPALDDAKLGVSLCQSAAILEHLALELGRFKGDEPGDLIRAREWMFWDFDKLAPPIYRSRACRAGLRSFNQPIMEMYAAEANLALKTLNDHLAGRDWLVGKSPTIADIDIYGVACMAGQAGFDITAHANVAAWAKRFEGLPGFGNAQAVVPQEHRA</sequence>
<dbReference type="Gene3D" id="1.20.1050.10">
    <property type="match status" value="1"/>
</dbReference>
<keyword evidence="4" id="KW-0808">Transferase</keyword>
<feature type="domain" description="GST N-terminal" evidence="2">
    <location>
        <begin position="43"/>
        <end position="126"/>
    </location>
</feature>
<evidence type="ECO:0000259" key="3">
    <source>
        <dbReference type="PROSITE" id="PS50405"/>
    </source>
</evidence>
<comment type="similarity">
    <text evidence="1">Belongs to the GST superfamily.</text>
</comment>
<dbReference type="InterPro" id="IPR036249">
    <property type="entry name" value="Thioredoxin-like_sf"/>
</dbReference>
<dbReference type="SFLD" id="SFLDS00019">
    <property type="entry name" value="Glutathione_Transferase_(cytos"/>
    <property type="match status" value="1"/>
</dbReference>
<dbReference type="PROSITE" id="PS50405">
    <property type="entry name" value="GST_CTER"/>
    <property type="match status" value="1"/>
</dbReference>
<dbReference type="KEGG" id="pstg:E8M01_00155"/>